<dbReference type="Proteomes" id="UP000518752">
    <property type="component" value="Unassembled WGS sequence"/>
</dbReference>
<comment type="caution">
    <text evidence="1">The sequence shown here is derived from an EMBL/GenBank/DDBJ whole genome shotgun (WGS) entry which is preliminary data.</text>
</comment>
<dbReference type="AlphaFoldDB" id="A0A8H5CMR5"/>
<name>A0A8H5CMR5_9AGAR</name>
<proteinExistence type="predicted"/>
<dbReference type="OrthoDB" id="10558170at2759"/>
<evidence type="ECO:0000313" key="2">
    <source>
        <dbReference type="Proteomes" id="UP000518752"/>
    </source>
</evidence>
<accession>A0A8H5CMR5</accession>
<evidence type="ECO:0000313" key="1">
    <source>
        <dbReference type="EMBL" id="KAF5343688.1"/>
    </source>
</evidence>
<gene>
    <name evidence="1" type="ORF">D9757_014532</name>
</gene>
<sequence length="185" mass="20516">MPVLGTIAPVHQHMLLSPVQSMPKSPVTLMGPTGTVMRDHSMPAVNLAFGSKPFHVNGCQSRIRPEVALIGVEEIFDGYVAMIGGSWSKFFSSITSSFIHSNNDTEIEDHYSEAQRWLQDIWKSMRVLEASASQAGDMYSLEMELGQGMVKRMGEITMKLRDLSHATLLGTKEFKKAVEDGVLTW</sequence>
<protein>
    <submittedName>
        <fullName evidence="1">Uncharacterized protein</fullName>
    </submittedName>
</protein>
<reference evidence="1 2" key="1">
    <citation type="journal article" date="2020" name="ISME J.">
        <title>Uncovering the hidden diversity of litter-decomposition mechanisms in mushroom-forming fungi.</title>
        <authorList>
            <person name="Floudas D."/>
            <person name="Bentzer J."/>
            <person name="Ahren D."/>
            <person name="Johansson T."/>
            <person name="Persson P."/>
            <person name="Tunlid A."/>
        </authorList>
    </citation>
    <scope>NUCLEOTIDE SEQUENCE [LARGE SCALE GENOMIC DNA]</scope>
    <source>
        <strain evidence="1 2">CBS 406.79</strain>
    </source>
</reference>
<organism evidence="1 2">
    <name type="scientific">Collybiopsis confluens</name>
    <dbReference type="NCBI Taxonomy" id="2823264"/>
    <lineage>
        <taxon>Eukaryota</taxon>
        <taxon>Fungi</taxon>
        <taxon>Dikarya</taxon>
        <taxon>Basidiomycota</taxon>
        <taxon>Agaricomycotina</taxon>
        <taxon>Agaricomycetes</taxon>
        <taxon>Agaricomycetidae</taxon>
        <taxon>Agaricales</taxon>
        <taxon>Marasmiineae</taxon>
        <taxon>Omphalotaceae</taxon>
        <taxon>Collybiopsis</taxon>
    </lineage>
</organism>
<dbReference type="EMBL" id="JAACJN010000440">
    <property type="protein sequence ID" value="KAF5343688.1"/>
    <property type="molecule type" value="Genomic_DNA"/>
</dbReference>
<keyword evidence="2" id="KW-1185">Reference proteome</keyword>